<name>A0A495EDM1_9FLAO</name>
<dbReference type="EMBL" id="RBIQ01000007">
    <property type="protein sequence ID" value="RKR14985.1"/>
    <property type="molecule type" value="Genomic_DNA"/>
</dbReference>
<comment type="caution">
    <text evidence="7">The sequence shown here is derived from an EMBL/GenBank/DDBJ whole genome shotgun (WGS) entry which is preliminary data.</text>
</comment>
<keyword evidence="2" id="KW-0479">Metal-binding</keyword>
<gene>
    <name evidence="7" type="ORF">CLV91_1067</name>
</gene>
<dbReference type="Proteomes" id="UP000269412">
    <property type="component" value="Unassembled WGS sequence"/>
</dbReference>
<dbReference type="Gene3D" id="3.30.1120.10">
    <property type="match status" value="1"/>
</dbReference>
<keyword evidence="5" id="KW-0732">Signal</keyword>
<dbReference type="GO" id="GO:0004065">
    <property type="term" value="F:arylsulfatase activity"/>
    <property type="evidence" value="ECO:0007669"/>
    <property type="project" value="TreeGrafter"/>
</dbReference>
<proteinExistence type="inferred from homology"/>
<dbReference type="InterPro" id="IPR017850">
    <property type="entry name" value="Alkaline_phosphatase_core_sf"/>
</dbReference>
<dbReference type="RefSeq" id="WP_121064674.1">
    <property type="nucleotide sequence ID" value="NZ_RBIQ01000007.1"/>
</dbReference>
<feature type="chain" id="PRO_5019738480" evidence="5">
    <location>
        <begin position="27"/>
        <end position="511"/>
    </location>
</feature>
<evidence type="ECO:0000259" key="6">
    <source>
        <dbReference type="Pfam" id="PF00884"/>
    </source>
</evidence>
<evidence type="ECO:0000256" key="3">
    <source>
        <dbReference type="ARBA" id="ARBA00022801"/>
    </source>
</evidence>
<keyword evidence="4" id="KW-0106">Calcium</keyword>
<comment type="similarity">
    <text evidence="1">Belongs to the sulfatase family.</text>
</comment>
<accession>A0A495EDM1</accession>
<protein>
    <submittedName>
        <fullName evidence="7">Arylsulfatase A-like enzyme</fullName>
    </submittedName>
</protein>
<keyword evidence="8" id="KW-1185">Reference proteome</keyword>
<evidence type="ECO:0000313" key="7">
    <source>
        <dbReference type="EMBL" id="RKR14985.1"/>
    </source>
</evidence>
<dbReference type="GO" id="GO:0046872">
    <property type="term" value="F:metal ion binding"/>
    <property type="evidence" value="ECO:0007669"/>
    <property type="project" value="UniProtKB-KW"/>
</dbReference>
<feature type="signal peptide" evidence="5">
    <location>
        <begin position="1"/>
        <end position="26"/>
    </location>
</feature>
<dbReference type="PANTHER" id="PTHR42693">
    <property type="entry name" value="ARYLSULFATASE FAMILY MEMBER"/>
    <property type="match status" value="1"/>
</dbReference>
<dbReference type="Gene3D" id="3.40.720.10">
    <property type="entry name" value="Alkaline Phosphatase, subunit A"/>
    <property type="match status" value="1"/>
</dbReference>
<dbReference type="CDD" id="cd16143">
    <property type="entry name" value="ARS_like"/>
    <property type="match status" value="1"/>
</dbReference>
<keyword evidence="3" id="KW-0378">Hydrolase</keyword>
<dbReference type="OrthoDB" id="9765065at2"/>
<evidence type="ECO:0000256" key="2">
    <source>
        <dbReference type="ARBA" id="ARBA00022723"/>
    </source>
</evidence>
<dbReference type="InterPro" id="IPR050738">
    <property type="entry name" value="Sulfatase"/>
</dbReference>
<organism evidence="7 8">
    <name type="scientific">Maribacter vaceletii</name>
    <dbReference type="NCBI Taxonomy" id="1206816"/>
    <lineage>
        <taxon>Bacteria</taxon>
        <taxon>Pseudomonadati</taxon>
        <taxon>Bacteroidota</taxon>
        <taxon>Flavobacteriia</taxon>
        <taxon>Flavobacteriales</taxon>
        <taxon>Flavobacteriaceae</taxon>
        <taxon>Maribacter</taxon>
    </lineage>
</organism>
<evidence type="ECO:0000256" key="5">
    <source>
        <dbReference type="SAM" id="SignalP"/>
    </source>
</evidence>
<dbReference type="SUPFAM" id="SSF53649">
    <property type="entry name" value="Alkaline phosphatase-like"/>
    <property type="match status" value="1"/>
</dbReference>
<dbReference type="Pfam" id="PF00884">
    <property type="entry name" value="Sulfatase"/>
    <property type="match status" value="1"/>
</dbReference>
<dbReference type="InterPro" id="IPR024607">
    <property type="entry name" value="Sulfatase_CS"/>
</dbReference>
<feature type="domain" description="Sulfatase N-terminal" evidence="6">
    <location>
        <begin position="30"/>
        <end position="397"/>
    </location>
</feature>
<reference evidence="7 8" key="1">
    <citation type="submission" date="2018-10" db="EMBL/GenBank/DDBJ databases">
        <title>Genomic Encyclopedia of Archaeal and Bacterial Type Strains, Phase II (KMG-II): from individual species to whole genera.</title>
        <authorList>
            <person name="Goeker M."/>
        </authorList>
    </citation>
    <scope>NUCLEOTIDE SEQUENCE [LARGE SCALE GENOMIC DNA]</scope>
    <source>
        <strain evidence="7 8">DSM 25230</strain>
    </source>
</reference>
<dbReference type="InterPro" id="IPR000917">
    <property type="entry name" value="Sulfatase_N"/>
</dbReference>
<sequence>MIYTFKKQLFQFFFLNISLIFSLANAQEQPNVVVILADDIGVGDISHYRKINSDKIIVETPTIDKLSESGMIFTNAHSPAALCAPSRYAIMTGNHCYRSDFPWGVWGAYQESPIKPNQLTLGKLMKNAGYQTAFFGKWHLGGNYFRKGDTTQIYRGLRNKPETEVDIRKIVSGGPQSNGFDYSVTLAAGIQASPYAVYENGNMMPLQNDSRIDYISQKDMDKIGVKLDKLEGLGDSNWDPHLIGGVLANKAISYIEKREEKKPFFMYYSTQAVHLPHTPSKELNGKKVAGTTPSNHLDLVKELDIQIEMLVQSLKKKKLYDNTLIIITSDNGGLHTPNTLKANHNSSSIYRGHKNLCYEGGHRVPFIASWPNKIKPNSKSDVPIIGLDVMATLAEITNQELDSENALDSSSLLPIFLGESNLRPHPFLMLQSGTAQEGIIIDGDFKLIITIDKKDKTYTTRKPYALFNLKKDPTEKEKNNLINNPNYKKTVNLLFKKYNTTRDSKIITGIR</sequence>
<evidence type="ECO:0000256" key="4">
    <source>
        <dbReference type="ARBA" id="ARBA00022837"/>
    </source>
</evidence>
<dbReference type="AlphaFoldDB" id="A0A495EDM1"/>
<dbReference type="PANTHER" id="PTHR42693:SF53">
    <property type="entry name" value="ENDO-4-O-SULFATASE"/>
    <property type="match status" value="1"/>
</dbReference>
<dbReference type="PROSITE" id="PS00523">
    <property type="entry name" value="SULFATASE_1"/>
    <property type="match status" value="1"/>
</dbReference>
<evidence type="ECO:0000256" key="1">
    <source>
        <dbReference type="ARBA" id="ARBA00008779"/>
    </source>
</evidence>
<evidence type="ECO:0000313" key="8">
    <source>
        <dbReference type="Proteomes" id="UP000269412"/>
    </source>
</evidence>